<dbReference type="InterPro" id="IPR029068">
    <property type="entry name" value="Glyas_Bleomycin-R_OHBP_Dase"/>
</dbReference>
<dbReference type="Gene3D" id="3.10.180.10">
    <property type="entry name" value="2,3-Dihydroxybiphenyl 1,2-Dioxygenase, domain 1"/>
    <property type="match status" value="1"/>
</dbReference>
<keyword evidence="3" id="KW-1185">Reference proteome</keyword>
<dbReference type="Gene3D" id="2.160.20.80">
    <property type="entry name" value="E3 ubiquitin-protein ligase SopA"/>
    <property type="match status" value="1"/>
</dbReference>
<dbReference type="RefSeq" id="WP_377606196.1">
    <property type="nucleotide sequence ID" value="NZ_JBHUME010000014.1"/>
</dbReference>
<evidence type="ECO:0000313" key="2">
    <source>
        <dbReference type="EMBL" id="MFD2614870.1"/>
    </source>
</evidence>
<feature type="domain" description="VOC" evidence="1">
    <location>
        <begin position="187"/>
        <end position="303"/>
    </location>
</feature>
<dbReference type="EMBL" id="JBHUME010000014">
    <property type="protein sequence ID" value="MFD2614870.1"/>
    <property type="molecule type" value="Genomic_DNA"/>
</dbReference>
<dbReference type="PANTHER" id="PTHR14136:SF17">
    <property type="entry name" value="BTB_POZ DOMAIN-CONTAINING PROTEIN KCTD9"/>
    <property type="match status" value="1"/>
</dbReference>
<sequence>MSSRIIEGGEEMEIIDQRENTQKVLVRNSNLAGAEFENCRAEEISFRNASLPNFRVEFADLSEANFKDVNMSRMFITDANLSDLEIDGAQLGGAFIHNIGLPPKGHPAYREDQGRQRPLRFEMCELAGSTITSSDLSGVHIEGCNIEGLTIDGINVSELLKRYQLEGQPEGKSLQEGPPRLTPLLKRTGAAFVPVRDIEKARDWYCRIMGIPVESVPIMNGHLCSLPVEGSGIILDTMPMWGGEEPGGPPTFNTPAFMLLTDDLAASYAFMKEQGAEVVTAIEFDHWFAFRDPDGNLLMVCRA</sequence>
<name>A0ABW5PK20_9BACL</name>
<dbReference type="PANTHER" id="PTHR14136">
    <property type="entry name" value="BTB_POZ DOMAIN-CONTAINING PROTEIN KCTD9"/>
    <property type="match status" value="1"/>
</dbReference>
<dbReference type="InterPro" id="IPR051082">
    <property type="entry name" value="Pentapeptide-BTB/POZ_domain"/>
</dbReference>
<dbReference type="Pfam" id="PF00903">
    <property type="entry name" value="Glyoxalase"/>
    <property type="match status" value="1"/>
</dbReference>
<dbReference type="Proteomes" id="UP001597541">
    <property type="component" value="Unassembled WGS sequence"/>
</dbReference>
<dbReference type="PROSITE" id="PS51819">
    <property type="entry name" value="VOC"/>
    <property type="match status" value="1"/>
</dbReference>
<dbReference type="SUPFAM" id="SSF141571">
    <property type="entry name" value="Pentapeptide repeat-like"/>
    <property type="match status" value="1"/>
</dbReference>
<reference evidence="3" key="1">
    <citation type="journal article" date="2019" name="Int. J. Syst. Evol. Microbiol.">
        <title>The Global Catalogue of Microorganisms (GCM) 10K type strain sequencing project: providing services to taxonomists for standard genome sequencing and annotation.</title>
        <authorList>
            <consortium name="The Broad Institute Genomics Platform"/>
            <consortium name="The Broad Institute Genome Sequencing Center for Infectious Disease"/>
            <person name="Wu L."/>
            <person name="Ma J."/>
        </authorList>
    </citation>
    <scope>NUCLEOTIDE SEQUENCE [LARGE SCALE GENOMIC DNA]</scope>
    <source>
        <strain evidence="3">KCTC 3950</strain>
    </source>
</reference>
<accession>A0ABW5PK20</accession>
<comment type="caution">
    <text evidence="2">The sequence shown here is derived from an EMBL/GenBank/DDBJ whole genome shotgun (WGS) entry which is preliminary data.</text>
</comment>
<protein>
    <submittedName>
        <fullName evidence="2">Pentapeptide repeat-containing protein</fullName>
    </submittedName>
</protein>
<evidence type="ECO:0000313" key="3">
    <source>
        <dbReference type="Proteomes" id="UP001597541"/>
    </source>
</evidence>
<dbReference type="SUPFAM" id="SSF54593">
    <property type="entry name" value="Glyoxalase/Bleomycin resistance protein/Dihydroxybiphenyl dioxygenase"/>
    <property type="match status" value="1"/>
</dbReference>
<proteinExistence type="predicted"/>
<gene>
    <name evidence="2" type="ORF">ACFSUF_20860</name>
</gene>
<dbReference type="InterPro" id="IPR004360">
    <property type="entry name" value="Glyas_Fos-R_dOase_dom"/>
</dbReference>
<dbReference type="Pfam" id="PF00805">
    <property type="entry name" value="Pentapeptide"/>
    <property type="match status" value="1"/>
</dbReference>
<evidence type="ECO:0000259" key="1">
    <source>
        <dbReference type="PROSITE" id="PS51819"/>
    </source>
</evidence>
<dbReference type="InterPro" id="IPR001646">
    <property type="entry name" value="5peptide_repeat"/>
</dbReference>
<organism evidence="2 3">
    <name type="scientific">Paenibacillus gansuensis</name>
    <dbReference type="NCBI Taxonomy" id="306542"/>
    <lineage>
        <taxon>Bacteria</taxon>
        <taxon>Bacillati</taxon>
        <taxon>Bacillota</taxon>
        <taxon>Bacilli</taxon>
        <taxon>Bacillales</taxon>
        <taxon>Paenibacillaceae</taxon>
        <taxon>Paenibacillus</taxon>
    </lineage>
</organism>
<dbReference type="InterPro" id="IPR037523">
    <property type="entry name" value="VOC_core"/>
</dbReference>